<evidence type="ECO:0000313" key="3">
    <source>
        <dbReference type="EMBL" id="KNB73766.1"/>
    </source>
</evidence>
<dbReference type="Pfam" id="PF23961">
    <property type="entry name" value="Phage_tail_terminator_9"/>
    <property type="match status" value="1"/>
</dbReference>
<dbReference type="EMBL" id="LGIQ01000005">
    <property type="protein sequence ID" value="KNB73766.1"/>
    <property type="molecule type" value="Genomic_DNA"/>
</dbReference>
<comment type="caution">
    <text evidence="3">The sequence shown here is derived from an EMBL/GenBank/DDBJ whole genome shotgun (WGS) entry which is preliminary data.</text>
</comment>
<organism evidence="3 4">
    <name type="scientific">Brevibacillus reuszeri</name>
    <dbReference type="NCBI Taxonomy" id="54915"/>
    <lineage>
        <taxon>Bacteria</taxon>
        <taxon>Bacillati</taxon>
        <taxon>Bacillota</taxon>
        <taxon>Bacilli</taxon>
        <taxon>Bacillales</taxon>
        <taxon>Paenibacillaceae</taxon>
        <taxon>Brevibacillus</taxon>
    </lineage>
</organism>
<dbReference type="NCBIfam" id="NF047498">
    <property type="entry name" value="LIC_12616_fam"/>
    <property type="match status" value="1"/>
</dbReference>
<accession>A0A0K9YYN1</accession>
<feature type="domain" description="Phage neck terminator protein gp12-like" evidence="1">
    <location>
        <begin position="10"/>
        <end position="157"/>
    </location>
</feature>
<dbReference type="Proteomes" id="UP000036834">
    <property type="component" value="Unassembled WGS sequence"/>
</dbReference>
<keyword evidence="5" id="KW-1185">Reference proteome</keyword>
<reference evidence="4" key="1">
    <citation type="submission" date="2015-07" db="EMBL/GenBank/DDBJ databases">
        <title>Genome sequencing project for genomic taxonomy and phylogenomics of Bacillus-like bacteria.</title>
        <authorList>
            <person name="Liu B."/>
            <person name="Wang J."/>
            <person name="Zhu Y."/>
            <person name="Liu G."/>
            <person name="Chen Q."/>
            <person name="Chen Z."/>
            <person name="Lan J."/>
            <person name="Che J."/>
            <person name="Ge C."/>
            <person name="Shi H."/>
            <person name="Pan Z."/>
            <person name="Liu X."/>
        </authorList>
    </citation>
    <scope>NUCLEOTIDE SEQUENCE [LARGE SCALE GENOMIC DNA]</scope>
    <source>
        <strain evidence="4">DSM 9887</strain>
    </source>
</reference>
<evidence type="ECO:0000313" key="2">
    <source>
        <dbReference type="EMBL" id="GED69393.1"/>
    </source>
</evidence>
<dbReference type="OrthoDB" id="2921463at2"/>
<evidence type="ECO:0000313" key="4">
    <source>
        <dbReference type="Proteomes" id="UP000036834"/>
    </source>
</evidence>
<sequence>MIPFKAIRSAIVQSLSAHLSLPIIEMNGGGDMPTGPFLTYDFADFESARGFPIEYQEDNNLRQVGTVHFTVSFLSYADDKATSIENAMKAQDWFKRDGRELLKDQINVIVAEIGRNENRDILIAGEWERRQGFEVTFRTLDVTDGELIAIEKAQVKGVFGLGG</sequence>
<reference evidence="3" key="2">
    <citation type="submission" date="2015-07" db="EMBL/GenBank/DDBJ databases">
        <title>MeaNS - Measles Nucleotide Surveillance Program.</title>
        <authorList>
            <person name="Tran T."/>
            <person name="Druce J."/>
        </authorList>
    </citation>
    <scope>NUCLEOTIDE SEQUENCE</scope>
    <source>
        <strain evidence="3">DSM 9887</strain>
    </source>
</reference>
<evidence type="ECO:0000313" key="5">
    <source>
        <dbReference type="Proteomes" id="UP000319578"/>
    </source>
</evidence>
<dbReference type="EMBL" id="BJON01000012">
    <property type="protein sequence ID" value="GED69393.1"/>
    <property type="molecule type" value="Genomic_DNA"/>
</dbReference>
<dbReference type="Proteomes" id="UP000319578">
    <property type="component" value="Unassembled WGS sequence"/>
</dbReference>
<dbReference type="AlphaFoldDB" id="A0A0K9YYN1"/>
<dbReference type="PATRIC" id="fig|54915.3.peg.6927"/>
<evidence type="ECO:0000259" key="1">
    <source>
        <dbReference type="Pfam" id="PF23961"/>
    </source>
</evidence>
<dbReference type="InterPro" id="IPR057087">
    <property type="entry name" value="Gp12-like"/>
</dbReference>
<dbReference type="STRING" id="54915.ADS79_07470"/>
<dbReference type="RefSeq" id="WP_049737773.1">
    <property type="nucleotide sequence ID" value="NZ_BJON01000012.1"/>
</dbReference>
<proteinExistence type="predicted"/>
<reference evidence="2 5" key="3">
    <citation type="submission" date="2019-06" db="EMBL/GenBank/DDBJ databases">
        <title>Whole genome shotgun sequence of Brevibacillus reuszeri NBRC 15719.</title>
        <authorList>
            <person name="Hosoyama A."/>
            <person name="Uohara A."/>
            <person name="Ohji S."/>
            <person name="Ichikawa N."/>
        </authorList>
    </citation>
    <scope>NUCLEOTIDE SEQUENCE [LARGE SCALE GENOMIC DNA]</scope>
    <source>
        <strain evidence="2 5">NBRC 15719</strain>
    </source>
</reference>
<protein>
    <recommendedName>
        <fullName evidence="1">Phage neck terminator protein gp12-like domain-containing protein</fullName>
    </recommendedName>
</protein>
<gene>
    <name evidence="3" type="ORF">ADS79_07470</name>
    <name evidence="2" type="ORF">BRE01_30950</name>
</gene>
<name>A0A0K9YYN1_9BACL</name>